<dbReference type="EMBL" id="BKCJ010348412">
    <property type="protein sequence ID" value="GEZ96346.1"/>
    <property type="molecule type" value="Genomic_DNA"/>
</dbReference>
<dbReference type="InterPro" id="IPR043128">
    <property type="entry name" value="Rev_trsase/Diguanyl_cyclase"/>
</dbReference>
<evidence type="ECO:0000256" key="3">
    <source>
        <dbReference type="ARBA" id="ARBA00022722"/>
    </source>
</evidence>
<evidence type="ECO:0000256" key="4">
    <source>
        <dbReference type="ARBA" id="ARBA00022759"/>
    </source>
</evidence>
<evidence type="ECO:0000256" key="5">
    <source>
        <dbReference type="ARBA" id="ARBA00022801"/>
    </source>
</evidence>
<dbReference type="GO" id="GO:0003964">
    <property type="term" value="F:RNA-directed DNA polymerase activity"/>
    <property type="evidence" value="ECO:0007669"/>
    <property type="project" value="UniProtKB-KW"/>
</dbReference>
<keyword evidence="3" id="KW-0540">Nuclease</keyword>
<reference evidence="8" key="1">
    <citation type="journal article" date="2019" name="Sci. Rep.">
        <title>Draft genome of Tanacetum cinerariifolium, the natural source of mosquito coil.</title>
        <authorList>
            <person name="Yamashiro T."/>
            <person name="Shiraishi A."/>
            <person name="Satake H."/>
            <person name="Nakayama K."/>
        </authorList>
    </citation>
    <scope>NUCLEOTIDE SEQUENCE</scope>
</reference>
<dbReference type="Gene3D" id="3.30.420.10">
    <property type="entry name" value="Ribonuclease H-like superfamily/Ribonuclease H"/>
    <property type="match status" value="1"/>
</dbReference>
<sequence>MTKLTQKKVKFEWGDKQEAAFQLLKQKLCSAPILALPKRSKDFIVYCDASNKGLGAVLMQREKVISYASRQLKIHEKNYTTHDLELGAVVFALKIWRHYLYGTKCIVFTDHKSLQHILNQKELNTRQCRWLELLSDYDCDIRYHPGKANVVADALSRKEREPPLRVRALVVTIGLDLPRQILSAQTEARKPENVKKEDVGGMLVKNSKDPEKVRTPYGWNPMPQWQELATLLWRFTDCDHARVP</sequence>
<proteinExistence type="predicted"/>
<feature type="domain" description="Reverse transcriptase RNase H-like" evidence="7">
    <location>
        <begin position="39"/>
        <end position="137"/>
    </location>
</feature>
<dbReference type="Gene3D" id="3.30.70.270">
    <property type="match status" value="1"/>
</dbReference>
<dbReference type="PANTHER" id="PTHR34072:SF52">
    <property type="entry name" value="RIBONUCLEASE H"/>
    <property type="match status" value="1"/>
</dbReference>
<keyword evidence="4" id="KW-0255">Endonuclease</keyword>
<dbReference type="InterPro" id="IPR036397">
    <property type="entry name" value="RNaseH_sf"/>
</dbReference>
<accession>A0A699IYH5</accession>
<dbReference type="GO" id="GO:0004519">
    <property type="term" value="F:endonuclease activity"/>
    <property type="evidence" value="ECO:0007669"/>
    <property type="project" value="UniProtKB-KW"/>
</dbReference>
<evidence type="ECO:0000256" key="6">
    <source>
        <dbReference type="ARBA" id="ARBA00022918"/>
    </source>
</evidence>
<evidence type="ECO:0000256" key="2">
    <source>
        <dbReference type="ARBA" id="ARBA00022695"/>
    </source>
</evidence>
<dbReference type="InterPro" id="IPR041373">
    <property type="entry name" value="RT_RNaseH"/>
</dbReference>
<keyword evidence="5" id="KW-0378">Hydrolase</keyword>
<dbReference type="CDD" id="cd09274">
    <property type="entry name" value="RNase_HI_RT_Ty3"/>
    <property type="match status" value="1"/>
</dbReference>
<name>A0A699IYH5_TANCI</name>
<dbReference type="PANTHER" id="PTHR34072">
    <property type="entry name" value="ENZYMATIC POLYPROTEIN-RELATED"/>
    <property type="match status" value="1"/>
</dbReference>
<dbReference type="SUPFAM" id="SSF56672">
    <property type="entry name" value="DNA/RNA polymerases"/>
    <property type="match status" value="1"/>
</dbReference>
<dbReference type="AlphaFoldDB" id="A0A699IYH5"/>
<dbReference type="Pfam" id="PF17917">
    <property type="entry name" value="RT_RNaseH"/>
    <property type="match status" value="1"/>
</dbReference>
<dbReference type="GO" id="GO:0003676">
    <property type="term" value="F:nucleic acid binding"/>
    <property type="evidence" value="ECO:0007669"/>
    <property type="project" value="InterPro"/>
</dbReference>
<evidence type="ECO:0000256" key="1">
    <source>
        <dbReference type="ARBA" id="ARBA00022679"/>
    </source>
</evidence>
<comment type="caution">
    <text evidence="8">The sequence shown here is derived from an EMBL/GenBank/DDBJ whole genome shotgun (WGS) entry which is preliminary data.</text>
</comment>
<gene>
    <name evidence="8" type="ORF">Tci_568319</name>
</gene>
<organism evidence="8">
    <name type="scientific">Tanacetum cinerariifolium</name>
    <name type="common">Dalmatian daisy</name>
    <name type="synonym">Chrysanthemum cinerariifolium</name>
    <dbReference type="NCBI Taxonomy" id="118510"/>
    <lineage>
        <taxon>Eukaryota</taxon>
        <taxon>Viridiplantae</taxon>
        <taxon>Streptophyta</taxon>
        <taxon>Embryophyta</taxon>
        <taxon>Tracheophyta</taxon>
        <taxon>Spermatophyta</taxon>
        <taxon>Magnoliopsida</taxon>
        <taxon>eudicotyledons</taxon>
        <taxon>Gunneridae</taxon>
        <taxon>Pentapetalae</taxon>
        <taxon>asterids</taxon>
        <taxon>campanulids</taxon>
        <taxon>Asterales</taxon>
        <taxon>Asteraceae</taxon>
        <taxon>Asteroideae</taxon>
        <taxon>Anthemideae</taxon>
        <taxon>Anthemidinae</taxon>
        <taxon>Tanacetum</taxon>
    </lineage>
</organism>
<keyword evidence="1" id="KW-0808">Transferase</keyword>
<evidence type="ECO:0000313" key="8">
    <source>
        <dbReference type="EMBL" id="GEZ96346.1"/>
    </source>
</evidence>
<dbReference type="FunFam" id="3.10.20.370:FF:000001">
    <property type="entry name" value="Retrovirus-related Pol polyprotein from transposon 17.6-like protein"/>
    <property type="match status" value="1"/>
</dbReference>
<keyword evidence="6 8" id="KW-0695">RNA-directed DNA polymerase</keyword>
<dbReference type="GO" id="GO:0016787">
    <property type="term" value="F:hydrolase activity"/>
    <property type="evidence" value="ECO:0007669"/>
    <property type="project" value="UniProtKB-KW"/>
</dbReference>
<keyword evidence="2" id="KW-0548">Nucleotidyltransferase</keyword>
<evidence type="ECO:0000259" key="7">
    <source>
        <dbReference type="Pfam" id="PF17917"/>
    </source>
</evidence>
<protein>
    <submittedName>
        <fullName evidence="8">Putative reverse transcriptase domain-containing protein</fullName>
    </submittedName>
</protein>
<dbReference type="InterPro" id="IPR043502">
    <property type="entry name" value="DNA/RNA_pol_sf"/>
</dbReference>